<evidence type="ECO:0000256" key="1">
    <source>
        <dbReference type="SAM" id="Phobius"/>
    </source>
</evidence>
<dbReference type="EMBL" id="CP044455">
    <property type="protein sequence ID" value="QIC70459.1"/>
    <property type="molecule type" value="Genomic_DNA"/>
</dbReference>
<dbReference type="Pfam" id="PF03929">
    <property type="entry name" value="PepSY_TM"/>
    <property type="match status" value="1"/>
</dbReference>
<feature type="transmembrane region" description="Helical" evidence="1">
    <location>
        <begin position="381"/>
        <end position="399"/>
    </location>
</feature>
<evidence type="ECO:0000313" key="2">
    <source>
        <dbReference type="EMBL" id="QIC70459.1"/>
    </source>
</evidence>
<gene>
    <name evidence="2" type="ORF">FSC09_08510</name>
</gene>
<feature type="transmembrane region" description="Helical" evidence="1">
    <location>
        <begin position="472"/>
        <end position="491"/>
    </location>
</feature>
<dbReference type="PANTHER" id="PTHR34219">
    <property type="entry name" value="IRON-REGULATED INNER MEMBRANE PROTEIN-RELATED"/>
    <property type="match status" value="1"/>
</dbReference>
<evidence type="ECO:0000313" key="3">
    <source>
        <dbReference type="Proteomes" id="UP000503440"/>
    </source>
</evidence>
<dbReference type="PANTHER" id="PTHR34219:SF4">
    <property type="entry name" value="PEPSY DOMAIN-CONTAINING PROTEIN"/>
    <property type="match status" value="1"/>
</dbReference>
<keyword evidence="1" id="KW-0812">Transmembrane</keyword>
<dbReference type="Proteomes" id="UP000503440">
    <property type="component" value="Chromosome"/>
</dbReference>
<dbReference type="InterPro" id="IPR005625">
    <property type="entry name" value="PepSY-ass_TM"/>
</dbReference>
<feature type="transmembrane region" description="Helical" evidence="1">
    <location>
        <begin position="338"/>
        <end position="360"/>
    </location>
</feature>
<accession>A0A6C0Y2X4</accession>
<organism evidence="2 3">
    <name type="scientific">Acinetobacter indicus</name>
    <dbReference type="NCBI Taxonomy" id="756892"/>
    <lineage>
        <taxon>Bacteria</taxon>
        <taxon>Pseudomonadati</taxon>
        <taxon>Pseudomonadota</taxon>
        <taxon>Gammaproteobacteria</taxon>
        <taxon>Moraxellales</taxon>
        <taxon>Moraxellaceae</taxon>
        <taxon>Acinetobacter</taxon>
    </lineage>
</organism>
<feature type="transmembrane region" description="Helical" evidence="1">
    <location>
        <begin position="443"/>
        <end position="460"/>
    </location>
</feature>
<dbReference type="AlphaFoldDB" id="A0A6C0Y2X4"/>
<keyword evidence="1" id="KW-1133">Transmembrane helix</keyword>
<feature type="transmembrane region" description="Helical" evidence="1">
    <location>
        <begin position="12"/>
        <end position="36"/>
    </location>
</feature>
<feature type="transmembrane region" description="Helical" evidence="1">
    <location>
        <begin position="414"/>
        <end position="431"/>
    </location>
</feature>
<protein>
    <submittedName>
        <fullName evidence="2">PepSY domain-containing protein</fullName>
    </submittedName>
</protein>
<name>A0A6C0Y2X4_9GAMM</name>
<reference evidence="2 3" key="1">
    <citation type="submission" date="2019-09" db="EMBL/GenBank/DDBJ databases">
        <title>Non-baumannii Acinetobacter spp. carrying blaNDM-1 isolated in China.</title>
        <authorList>
            <person name="Cui C."/>
            <person name="Chen C."/>
            <person name="Sun J."/>
            <person name="Liu Y."/>
        </authorList>
    </citation>
    <scope>NUCLEOTIDE SEQUENCE [LARGE SCALE GENOMIC DNA]</scope>
    <source>
        <strain evidence="2 3">B18</strain>
    </source>
</reference>
<proteinExistence type="predicted"/>
<keyword evidence="1" id="KW-0472">Membrane</keyword>
<feature type="transmembrane region" description="Helical" evidence="1">
    <location>
        <begin position="137"/>
        <end position="158"/>
    </location>
</feature>
<dbReference type="RefSeq" id="WP_163145895.1">
    <property type="nucleotide sequence ID" value="NZ_CP044455.1"/>
</dbReference>
<feature type="transmembrane region" description="Helical" evidence="1">
    <location>
        <begin position="189"/>
        <end position="210"/>
    </location>
</feature>
<sequence length="519" mass="59392">MHKSVRQSMAWLHSWLGLSFGWLLFAIFLTGAVTYYRHEITMWMQPQFASMQVNQDTAVKTAYQYLQQHAADAQHWYIGVAHPAAPVNKIYWQTPDGHYEMRTLDASTGRELTLSATQGGDFFYNFHFQLYGMPYTIGRLMVTIAAFIMLITLISGIITHKKILTDFFTLRAFKGQRSYLDFHNVSSVIALPFFLTITFTGLAIFFYIILPSGMKKLYPEHPFQYFEDIQTVNGSAISTAPVKSNMLPVQHFTTKVQQHWGQTEFESITVKQPNTQLAQITFTELKDHSITRNQAQLVFNATTGKLLKNTRNDSAIATLNAGVYGLHMARFADPVLRLALFFSGLLGCAMIASGLLLWSLKRQMQKKSARFHLGYYLVNRLNISMILGLPLAMLGYLYANRFVSIPAGAPNYEIYSFFSIWIGSFMLACLTPQQYLWKTQLKILIGAAFMLPLIDMYYLVSQHDIDSFKSYWPFLRIDLMLWLLALLAYFLHQNIHPIQQKAVRKIQTKLKTVQQGSSS</sequence>